<comment type="subcellular location">
    <subcellularLocation>
        <location evidence="1">Membrane</location>
        <topology evidence="1">Multi-pass membrane protein</topology>
    </subcellularLocation>
</comment>
<reference evidence="8 9" key="1">
    <citation type="submission" date="2020-08" db="EMBL/GenBank/DDBJ databases">
        <title>Sequencing the genomes of 1000 actinobacteria strains.</title>
        <authorList>
            <person name="Klenk H.-P."/>
        </authorList>
    </citation>
    <scope>NUCLEOTIDE SEQUENCE [LARGE SCALE GENOMIC DNA]</scope>
    <source>
        <strain evidence="8 9">DSM 45582</strain>
    </source>
</reference>
<evidence type="ECO:0000259" key="7">
    <source>
        <dbReference type="Pfam" id="PF00892"/>
    </source>
</evidence>
<feature type="transmembrane region" description="Helical" evidence="6">
    <location>
        <begin position="215"/>
        <end position="235"/>
    </location>
</feature>
<feature type="transmembrane region" description="Helical" evidence="6">
    <location>
        <begin position="93"/>
        <end position="113"/>
    </location>
</feature>
<evidence type="ECO:0000256" key="5">
    <source>
        <dbReference type="ARBA" id="ARBA00023136"/>
    </source>
</evidence>
<dbReference type="PANTHER" id="PTHR32322">
    <property type="entry name" value="INNER MEMBRANE TRANSPORTER"/>
    <property type="match status" value="1"/>
</dbReference>
<protein>
    <submittedName>
        <fullName evidence="8">Drug/metabolite transporter (DMT)-like permease</fullName>
    </submittedName>
</protein>
<evidence type="ECO:0000256" key="2">
    <source>
        <dbReference type="ARBA" id="ARBA00007362"/>
    </source>
</evidence>
<comment type="caution">
    <text evidence="8">The sequence shown here is derived from an EMBL/GenBank/DDBJ whole genome shotgun (WGS) entry which is preliminary data.</text>
</comment>
<proteinExistence type="inferred from homology"/>
<dbReference type="AlphaFoldDB" id="A0A840NLP7"/>
<feature type="transmembrane region" description="Helical" evidence="6">
    <location>
        <begin position="247"/>
        <end position="265"/>
    </location>
</feature>
<feature type="transmembrane region" description="Helical" evidence="6">
    <location>
        <begin position="125"/>
        <end position="142"/>
    </location>
</feature>
<sequence>MNHPASYLRVGALALLWGASFLLIKLALTALSPVQVAFTRIALGAAVLVVLCALRGIRLRGDRRLWAHVAVAGFFASALPWVLFSMAERTVDSGLAGVLNATTPLWTILFGFLAGTQRDVPPRMLAGLAIGFGGVLLIMAPWDATASGIGLLACLGATASYGIAYVHIGRNLTASRDGGPAPVPLATAGMQLVAATGIAAFALPLDGLPPVRFDLVALLAVAVLGVFGTGVGFALNYRLIADEGPTAAATVTYLMPIVSVLLGALVLGEQIGPRVVLGIALVLAGVALTRRTNRPSPRRLPPAARVFTDLTTNHPMK</sequence>
<evidence type="ECO:0000256" key="3">
    <source>
        <dbReference type="ARBA" id="ARBA00022692"/>
    </source>
</evidence>
<keyword evidence="4 6" id="KW-1133">Transmembrane helix</keyword>
<evidence type="ECO:0000313" key="9">
    <source>
        <dbReference type="Proteomes" id="UP000580474"/>
    </source>
</evidence>
<accession>A0A840NLP7</accession>
<feature type="transmembrane region" description="Helical" evidence="6">
    <location>
        <begin position="148"/>
        <end position="169"/>
    </location>
</feature>
<keyword evidence="3 6" id="KW-0812">Transmembrane</keyword>
<feature type="transmembrane region" description="Helical" evidence="6">
    <location>
        <begin position="271"/>
        <end position="289"/>
    </location>
</feature>
<feature type="transmembrane region" description="Helical" evidence="6">
    <location>
        <begin position="66"/>
        <end position="87"/>
    </location>
</feature>
<dbReference type="PANTHER" id="PTHR32322:SF9">
    <property type="entry name" value="AMINO-ACID METABOLITE EFFLUX PUMP-RELATED"/>
    <property type="match status" value="1"/>
</dbReference>
<evidence type="ECO:0000256" key="4">
    <source>
        <dbReference type="ARBA" id="ARBA00022989"/>
    </source>
</evidence>
<comment type="similarity">
    <text evidence="2">Belongs to the EamA transporter family.</text>
</comment>
<dbReference type="InterPro" id="IPR037185">
    <property type="entry name" value="EmrE-like"/>
</dbReference>
<name>A0A840NLP7_9PSEU</name>
<dbReference type="Pfam" id="PF00892">
    <property type="entry name" value="EamA"/>
    <property type="match status" value="2"/>
</dbReference>
<keyword evidence="5 6" id="KW-0472">Membrane</keyword>
<evidence type="ECO:0000313" key="8">
    <source>
        <dbReference type="EMBL" id="MBB5072001.1"/>
    </source>
</evidence>
<dbReference type="InterPro" id="IPR000620">
    <property type="entry name" value="EamA_dom"/>
</dbReference>
<feature type="transmembrane region" description="Helical" evidence="6">
    <location>
        <begin position="34"/>
        <end position="54"/>
    </location>
</feature>
<keyword evidence="9" id="KW-1185">Reference proteome</keyword>
<dbReference type="Gene3D" id="1.10.3730.20">
    <property type="match status" value="1"/>
</dbReference>
<dbReference type="Proteomes" id="UP000580474">
    <property type="component" value="Unassembled WGS sequence"/>
</dbReference>
<organism evidence="8 9">
    <name type="scientific">Saccharopolyspora gloriosae</name>
    <dbReference type="NCBI Taxonomy" id="455344"/>
    <lineage>
        <taxon>Bacteria</taxon>
        <taxon>Bacillati</taxon>
        <taxon>Actinomycetota</taxon>
        <taxon>Actinomycetes</taxon>
        <taxon>Pseudonocardiales</taxon>
        <taxon>Pseudonocardiaceae</taxon>
        <taxon>Saccharopolyspora</taxon>
    </lineage>
</organism>
<dbReference type="EMBL" id="JACHIV010000001">
    <property type="protein sequence ID" value="MBB5072001.1"/>
    <property type="molecule type" value="Genomic_DNA"/>
</dbReference>
<gene>
    <name evidence="8" type="ORF">BJ969_005089</name>
</gene>
<dbReference type="SUPFAM" id="SSF103481">
    <property type="entry name" value="Multidrug resistance efflux transporter EmrE"/>
    <property type="match status" value="2"/>
</dbReference>
<feature type="transmembrane region" description="Helical" evidence="6">
    <location>
        <begin position="7"/>
        <end position="28"/>
    </location>
</feature>
<feature type="transmembrane region" description="Helical" evidence="6">
    <location>
        <begin position="181"/>
        <end position="203"/>
    </location>
</feature>
<dbReference type="RefSeq" id="WP_184483016.1">
    <property type="nucleotide sequence ID" value="NZ_JACHIV010000001.1"/>
</dbReference>
<dbReference type="GO" id="GO:0016020">
    <property type="term" value="C:membrane"/>
    <property type="evidence" value="ECO:0007669"/>
    <property type="project" value="UniProtKB-SubCell"/>
</dbReference>
<feature type="domain" description="EamA" evidence="7">
    <location>
        <begin position="149"/>
        <end position="289"/>
    </location>
</feature>
<dbReference type="InterPro" id="IPR050638">
    <property type="entry name" value="AA-Vitamin_Transporters"/>
</dbReference>
<feature type="domain" description="EamA" evidence="7">
    <location>
        <begin position="13"/>
        <end position="139"/>
    </location>
</feature>
<evidence type="ECO:0000256" key="1">
    <source>
        <dbReference type="ARBA" id="ARBA00004141"/>
    </source>
</evidence>
<evidence type="ECO:0000256" key="6">
    <source>
        <dbReference type="SAM" id="Phobius"/>
    </source>
</evidence>